<dbReference type="Pfam" id="PF25957">
    <property type="entry name" value="DUF7994"/>
    <property type="match status" value="1"/>
</dbReference>
<keyword evidence="1" id="KW-1133">Transmembrane helix</keyword>
<gene>
    <name evidence="2" type="ORF">ACFQE6_28215</name>
</gene>
<organism evidence="2 3">
    <name type="scientific">Natrinema soli</name>
    <dbReference type="NCBI Taxonomy" id="1930624"/>
    <lineage>
        <taxon>Archaea</taxon>
        <taxon>Methanobacteriati</taxon>
        <taxon>Methanobacteriota</taxon>
        <taxon>Stenosarchaea group</taxon>
        <taxon>Halobacteria</taxon>
        <taxon>Halobacteriales</taxon>
        <taxon>Natrialbaceae</taxon>
        <taxon>Natrinema</taxon>
    </lineage>
</organism>
<keyword evidence="3" id="KW-1185">Reference proteome</keyword>
<evidence type="ECO:0000256" key="1">
    <source>
        <dbReference type="SAM" id="Phobius"/>
    </source>
</evidence>
<evidence type="ECO:0000313" key="2">
    <source>
        <dbReference type="EMBL" id="MFC6768757.1"/>
    </source>
</evidence>
<dbReference type="Proteomes" id="UP001596383">
    <property type="component" value="Unassembled WGS sequence"/>
</dbReference>
<evidence type="ECO:0000313" key="3">
    <source>
        <dbReference type="Proteomes" id="UP001596383"/>
    </source>
</evidence>
<accession>A0ABD5SV40</accession>
<reference evidence="2 3" key="1">
    <citation type="journal article" date="2019" name="Int. J. Syst. Evol. Microbiol.">
        <title>The Global Catalogue of Microorganisms (GCM) 10K type strain sequencing project: providing services to taxonomists for standard genome sequencing and annotation.</title>
        <authorList>
            <consortium name="The Broad Institute Genomics Platform"/>
            <consortium name="The Broad Institute Genome Sequencing Center for Infectious Disease"/>
            <person name="Wu L."/>
            <person name="Ma J."/>
        </authorList>
    </citation>
    <scope>NUCLEOTIDE SEQUENCE [LARGE SCALE GENOMIC DNA]</scope>
    <source>
        <strain evidence="2 3">LMG 29247</strain>
    </source>
</reference>
<sequence>MIRRLASVAGAVVLVFAGGFLAVVGRDVLIDPVTATVVAGLVLASLLWITGSLTDSVSLGRRTVPWNAFIGMANVVLSVAVVLLTVRSAVAIDDASSWLIAAAMLAGGTSLSWQGVQIAVDSRHVDLEATPSSGRVLAVVLLVAGAFGVGLLAGTVV</sequence>
<feature type="transmembrane region" description="Helical" evidence="1">
    <location>
        <begin position="136"/>
        <end position="156"/>
    </location>
</feature>
<dbReference type="AlphaFoldDB" id="A0ABD5SV40"/>
<name>A0ABD5SV40_9EURY</name>
<comment type="caution">
    <text evidence="2">The sequence shown here is derived from an EMBL/GenBank/DDBJ whole genome shotgun (WGS) entry which is preliminary data.</text>
</comment>
<proteinExistence type="predicted"/>
<feature type="transmembrane region" description="Helical" evidence="1">
    <location>
        <begin position="32"/>
        <end position="54"/>
    </location>
</feature>
<protein>
    <submittedName>
        <fullName evidence="2">Uncharacterized protein</fullName>
    </submittedName>
</protein>
<dbReference type="InterPro" id="IPR058307">
    <property type="entry name" value="DUF7994"/>
</dbReference>
<feature type="transmembrane region" description="Helical" evidence="1">
    <location>
        <begin position="66"/>
        <end position="86"/>
    </location>
</feature>
<dbReference type="RefSeq" id="WP_273741496.1">
    <property type="nucleotide sequence ID" value="NZ_JAQIVI010000617.1"/>
</dbReference>
<feature type="transmembrane region" description="Helical" evidence="1">
    <location>
        <begin position="98"/>
        <end position="116"/>
    </location>
</feature>
<keyword evidence="1" id="KW-0472">Membrane</keyword>
<keyword evidence="1" id="KW-0812">Transmembrane</keyword>
<dbReference type="EMBL" id="JBHSWV010000617">
    <property type="protein sequence ID" value="MFC6768757.1"/>
    <property type="molecule type" value="Genomic_DNA"/>
</dbReference>